<name>A0A0Q3QQQ2_9BACI</name>
<feature type="domain" description="PAC" evidence="3">
    <location>
        <begin position="87"/>
        <end position="141"/>
    </location>
</feature>
<dbReference type="PANTHER" id="PTHR43156:SF2">
    <property type="entry name" value="STAGE II SPORULATION PROTEIN E"/>
    <property type="match status" value="1"/>
</dbReference>
<feature type="domain" description="PAS" evidence="2">
    <location>
        <begin position="16"/>
        <end position="73"/>
    </location>
</feature>
<dbReference type="SMART" id="SM00331">
    <property type="entry name" value="PP2C_SIG"/>
    <property type="match status" value="1"/>
</dbReference>
<comment type="caution">
    <text evidence="4">The sequence shown here is derived from an EMBL/GenBank/DDBJ whole genome shotgun (WGS) entry which is preliminary data.</text>
</comment>
<dbReference type="AlphaFoldDB" id="A0A0Q3QQQ2"/>
<dbReference type="InterPro" id="IPR000700">
    <property type="entry name" value="PAS-assoc_C"/>
</dbReference>
<keyword evidence="5" id="KW-1185">Reference proteome</keyword>
<organism evidence="4 5">
    <name type="scientific">Cytobacillus solani</name>
    <dbReference type="NCBI Taxonomy" id="1637975"/>
    <lineage>
        <taxon>Bacteria</taxon>
        <taxon>Bacillati</taxon>
        <taxon>Bacillota</taxon>
        <taxon>Bacilli</taxon>
        <taxon>Bacillales</taxon>
        <taxon>Bacillaceae</taxon>
        <taxon>Cytobacillus</taxon>
    </lineage>
</organism>
<dbReference type="NCBIfam" id="TIGR00229">
    <property type="entry name" value="sensory_box"/>
    <property type="match status" value="1"/>
</dbReference>
<dbReference type="InterPro" id="IPR036457">
    <property type="entry name" value="PPM-type-like_dom_sf"/>
</dbReference>
<keyword evidence="1" id="KW-0378">Hydrolase</keyword>
<dbReference type="InterPro" id="IPR035965">
    <property type="entry name" value="PAS-like_dom_sf"/>
</dbReference>
<dbReference type="Pfam" id="PF07228">
    <property type="entry name" value="SpoIIE"/>
    <property type="match status" value="1"/>
</dbReference>
<accession>A0A0Q3QQQ2</accession>
<dbReference type="Proteomes" id="UP000050996">
    <property type="component" value="Unassembled WGS sequence"/>
</dbReference>
<reference evidence="4 5" key="1">
    <citation type="submission" date="2015-09" db="EMBL/GenBank/DDBJ databases">
        <title>Genome sequencing project for genomic taxonomy and phylogenomics of Bacillus-like bacteria.</title>
        <authorList>
            <person name="Liu B."/>
            <person name="Wang J."/>
            <person name="Zhu Y."/>
            <person name="Liu G."/>
            <person name="Chen Q."/>
            <person name="Chen Z."/>
            <person name="Lan J."/>
            <person name="Che J."/>
            <person name="Ge C."/>
            <person name="Shi H."/>
            <person name="Pan Z."/>
            <person name="Liu X."/>
        </authorList>
    </citation>
    <scope>NUCLEOTIDE SEQUENCE [LARGE SCALE GENOMIC DNA]</scope>
    <source>
        <strain evidence="4 5">FJAT-18043</strain>
    </source>
</reference>
<dbReference type="PROSITE" id="PS50112">
    <property type="entry name" value="PAS"/>
    <property type="match status" value="1"/>
</dbReference>
<dbReference type="InterPro" id="IPR000014">
    <property type="entry name" value="PAS"/>
</dbReference>
<dbReference type="STRING" id="1637975.AN957_16740"/>
<evidence type="ECO:0000259" key="2">
    <source>
        <dbReference type="PROSITE" id="PS50112"/>
    </source>
</evidence>
<dbReference type="Gene3D" id="3.60.40.10">
    <property type="entry name" value="PPM-type phosphatase domain"/>
    <property type="match status" value="1"/>
</dbReference>
<dbReference type="PATRIC" id="fig|1637975.4.peg.3267"/>
<gene>
    <name evidence="4" type="ORF">AN957_16740</name>
</gene>
<evidence type="ECO:0000259" key="3">
    <source>
        <dbReference type="PROSITE" id="PS50113"/>
    </source>
</evidence>
<dbReference type="EMBL" id="LJIX01000006">
    <property type="protein sequence ID" value="KQL20046.1"/>
    <property type="molecule type" value="Genomic_DNA"/>
</dbReference>
<dbReference type="PANTHER" id="PTHR43156">
    <property type="entry name" value="STAGE II SPORULATION PROTEIN E-RELATED"/>
    <property type="match status" value="1"/>
</dbReference>
<evidence type="ECO:0000313" key="4">
    <source>
        <dbReference type="EMBL" id="KQL20046.1"/>
    </source>
</evidence>
<dbReference type="SMART" id="SM00091">
    <property type="entry name" value="PAS"/>
    <property type="match status" value="1"/>
</dbReference>
<evidence type="ECO:0000313" key="5">
    <source>
        <dbReference type="Proteomes" id="UP000050996"/>
    </source>
</evidence>
<dbReference type="Pfam" id="PF13426">
    <property type="entry name" value="PAS_9"/>
    <property type="match status" value="1"/>
</dbReference>
<sequence length="361" mass="41288">MDHRGNNDDLHKLLTSSNVVYSVFQGMKEGLVITDINANILNVNQAYCTITGYSVQELIGKNLNIIKSNLHDQAFYRELWKRITSEGRWEGEIWNRHKSGRLFLQKLSIIAVRDKQDTINQYVGVVSDISEEEKLRKDIVRTGMLQRTLLPSPMNIKMLEIETVFRPLNYLGGDFFDYYWDPEKRILSGYIIDIMGHGVTASFQNSVLRVLFRQNFDHNRTLVEVLKTINQESMSYFLEDTFAAALCFRINLEDGLLTYACAGINKFIKCQSNGKLKVIKQPGPYLGILSDPVFDEITEEIKMGELLFFMTDGFMDIFEMNNPLYANDLKGYMNKLRRISISDLKDDASAIGVLVKQVGGG</sequence>
<dbReference type="PROSITE" id="PS50113">
    <property type="entry name" value="PAC"/>
    <property type="match status" value="1"/>
</dbReference>
<evidence type="ECO:0000256" key="1">
    <source>
        <dbReference type="ARBA" id="ARBA00022801"/>
    </source>
</evidence>
<dbReference type="InterPro" id="IPR052016">
    <property type="entry name" value="Bact_Sigma-Reg"/>
</dbReference>
<dbReference type="InterPro" id="IPR001610">
    <property type="entry name" value="PAC"/>
</dbReference>
<dbReference type="SMART" id="SM00086">
    <property type="entry name" value="PAC"/>
    <property type="match status" value="1"/>
</dbReference>
<dbReference type="CDD" id="cd00130">
    <property type="entry name" value="PAS"/>
    <property type="match status" value="1"/>
</dbReference>
<proteinExistence type="predicted"/>
<dbReference type="InterPro" id="IPR001932">
    <property type="entry name" value="PPM-type_phosphatase-like_dom"/>
</dbReference>
<evidence type="ECO:0008006" key="6">
    <source>
        <dbReference type="Google" id="ProtNLM"/>
    </source>
</evidence>
<dbReference type="Gene3D" id="3.30.450.20">
    <property type="entry name" value="PAS domain"/>
    <property type="match status" value="1"/>
</dbReference>
<dbReference type="RefSeq" id="WP_056685272.1">
    <property type="nucleotide sequence ID" value="NZ_LJIX01000006.1"/>
</dbReference>
<dbReference type="GO" id="GO:0016791">
    <property type="term" value="F:phosphatase activity"/>
    <property type="evidence" value="ECO:0007669"/>
    <property type="project" value="TreeGrafter"/>
</dbReference>
<protein>
    <recommendedName>
        <fullName evidence="6">Histidine kinase</fullName>
    </recommendedName>
</protein>
<dbReference type="SUPFAM" id="SSF55785">
    <property type="entry name" value="PYP-like sensor domain (PAS domain)"/>
    <property type="match status" value="1"/>
</dbReference>